<evidence type="ECO:0000256" key="1">
    <source>
        <dbReference type="ARBA" id="ARBA00022801"/>
    </source>
</evidence>
<keyword evidence="4" id="KW-1185">Reference proteome</keyword>
<gene>
    <name evidence="3" type="ORF">SAMN05660349_01722</name>
</gene>
<dbReference type="GO" id="GO:0016289">
    <property type="term" value="F:acyl-CoA hydrolase activity"/>
    <property type="evidence" value="ECO:0007669"/>
    <property type="project" value="UniProtKB-ARBA"/>
</dbReference>
<evidence type="ECO:0000313" key="4">
    <source>
        <dbReference type="Proteomes" id="UP000190852"/>
    </source>
</evidence>
<dbReference type="Pfam" id="PF03061">
    <property type="entry name" value="4HBT"/>
    <property type="match status" value="1"/>
</dbReference>
<dbReference type="Gene3D" id="3.10.129.10">
    <property type="entry name" value="Hotdog Thioesterase"/>
    <property type="match status" value="1"/>
</dbReference>
<dbReference type="NCBIfam" id="TIGR00369">
    <property type="entry name" value="unchar_dom_1"/>
    <property type="match status" value="1"/>
</dbReference>
<dbReference type="CDD" id="cd03443">
    <property type="entry name" value="PaaI_thioesterase"/>
    <property type="match status" value="1"/>
</dbReference>
<dbReference type="RefSeq" id="WP_068183813.1">
    <property type="nucleotide sequence ID" value="NZ_FUYQ01000010.1"/>
</dbReference>
<keyword evidence="1" id="KW-0378">Hydrolase</keyword>
<dbReference type="Proteomes" id="UP000190852">
    <property type="component" value="Unassembled WGS sequence"/>
</dbReference>
<organism evidence="3 4">
    <name type="scientific">Parabacteroides chartae</name>
    <dbReference type="NCBI Taxonomy" id="1037355"/>
    <lineage>
        <taxon>Bacteria</taxon>
        <taxon>Pseudomonadati</taxon>
        <taxon>Bacteroidota</taxon>
        <taxon>Bacteroidia</taxon>
        <taxon>Bacteroidales</taxon>
        <taxon>Tannerellaceae</taxon>
        <taxon>Parabacteroides</taxon>
    </lineage>
</organism>
<dbReference type="InterPro" id="IPR003736">
    <property type="entry name" value="PAAI_dom"/>
</dbReference>
<reference evidence="4" key="1">
    <citation type="submission" date="2017-02" db="EMBL/GenBank/DDBJ databases">
        <authorList>
            <person name="Varghese N."/>
            <person name="Submissions S."/>
        </authorList>
    </citation>
    <scope>NUCLEOTIDE SEQUENCE [LARGE SCALE GENOMIC DNA]</scope>
    <source>
        <strain evidence="4">DSM 24967</strain>
    </source>
</reference>
<sequence>MDAEIKSKLINRVKENPYLNHLGIEFTSIEEGKVEAKMPLAAEHKQYSGVIHGGVVAALADTIAGFAAYTVTPVNLDVLTAELKVSFLRGAWGNELIAKGILIKAGRRVHFSECEIYCDDVMVAKASGTFCIVNEYIKPD</sequence>
<feature type="domain" description="Thioesterase" evidence="2">
    <location>
        <begin position="49"/>
        <end position="123"/>
    </location>
</feature>
<dbReference type="InterPro" id="IPR029069">
    <property type="entry name" value="HotDog_dom_sf"/>
</dbReference>
<dbReference type="AlphaFoldDB" id="A0A1T5C738"/>
<accession>A0A1T5C738</accession>
<evidence type="ECO:0000313" key="3">
    <source>
        <dbReference type="EMBL" id="SKB54940.1"/>
    </source>
</evidence>
<protein>
    <submittedName>
        <fullName evidence="3">Uncharacterized domain 1-containing protein</fullName>
    </submittedName>
</protein>
<dbReference type="InterPro" id="IPR006683">
    <property type="entry name" value="Thioestr_dom"/>
</dbReference>
<dbReference type="PANTHER" id="PTHR43240">
    <property type="entry name" value="1,4-DIHYDROXY-2-NAPHTHOYL-COA THIOESTERASE 1"/>
    <property type="match status" value="1"/>
</dbReference>
<name>A0A1T5C738_9BACT</name>
<proteinExistence type="predicted"/>
<dbReference type="EMBL" id="FUYQ01000010">
    <property type="protein sequence ID" value="SKB54940.1"/>
    <property type="molecule type" value="Genomic_DNA"/>
</dbReference>
<evidence type="ECO:0000259" key="2">
    <source>
        <dbReference type="Pfam" id="PF03061"/>
    </source>
</evidence>
<dbReference type="SUPFAM" id="SSF54637">
    <property type="entry name" value="Thioesterase/thiol ester dehydrase-isomerase"/>
    <property type="match status" value="1"/>
</dbReference>